<keyword evidence="7" id="KW-1185">Reference proteome</keyword>
<protein>
    <recommendedName>
        <fullName evidence="5">Pre-rRNA-processing protein IPI3</fullName>
    </recommendedName>
</protein>
<dbReference type="GO" id="GO:0120330">
    <property type="term" value="C:rixosome complex"/>
    <property type="evidence" value="ECO:0007669"/>
    <property type="project" value="UniProtKB-UniRule"/>
</dbReference>
<name>A0AAF0EX28_9BASI</name>
<feature type="repeat" description="WD" evidence="4">
    <location>
        <begin position="142"/>
        <end position="177"/>
    </location>
</feature>
<comment type="similarity">
    <text evidence="1 5">Belongs to the WD repeat IPI3/WDR18 family.</text>
</comment>
<dbReference type="InterPro" id="IPR015943">
    <property type="entry name" value="WD40/YVTN_repeat-like_dom_sf"/>
</dbReference>
<dbReference type="Pfam" id="PF00400">
    <property type="entry name" value="WD40"/>
    <property type="match status" value="2"/>
</dbReference>
<dbReference type="SUPFAM" id="SSF50978">
    <property type="entry name" value="WD40 repeat-like"/>
    <property type="match status" value="1"/>
</dbReference>
<dbReference type="PROSITE" id="PS00678">
    <property type="entry name" value="WD_REPEATS_1"/>
    <property type="match status" value="2"/>
</dbReference>
<feature type="repeat" description="WD" evidence="4">
    <location>
        <begin position="197"/>
        <end position="242"/>
    </location>
</feature>
<proteinExistence type="inferred from homology"/>
<organism evidence="6 7">
    <name type="scientific">Malassezia cuniculi</name>
    <dbReference type="NCBI Taxonomy" id="948313"/>
    <lineage>
        <taxon>Eukaryota</taxon>
        <taxon>Fungi</taxon>
        <taxon>Dikarya</taxon>
        <taxon>Basidiomycota</taxon>
        <taxon>Ustilaginomycotina</taxon>
        <taxon>Malasseziomycetes</taxon>
        <taxon>Malasseziales</taxon>
        <taxon>Malasseziaceae</taxon>
        <taxon>Malassezia</taxon>
    </lineage>
</organism>
<evidence type="ECO:0000256" key="3">
    <source>
        <dbReference type="ARBA" id="ARBA00022737"/>
    </source>
</evidence>
<sequence>MADRVGSVGALFAPEVVLAASASGAQQRGALLVLDPAAASAAPLVHLKGATHAAPHGVSCTPSATHAAGDSGTGGLVAVIENERALLIVYSWQKDQPLARIVLPQKMVAAELSPDGTYIATGAADGRLFIWEVASGALITSFEGHYRAITALRWTSDSAALVSASADSRVCVWSLSSVFGASDLGADAHVPSPYAFFADHTLQVTDVLVTPGAFPNAAKVWSASKDMSVKLWDLARRQLVSTFSFPAAIGCIALDPLERFLVAGEAAQKGPGRLFRVDLYDAETVRARGGRGTEGEIVRTDGMPTLVLDDAITAVAVSNAGSHAVVGTAAGQLHVADVSTLQVQRVLSACGAPTRTPDTPVTNIRMLMRPADLMSGMQLWAAAGTKRSAATRDALAASSTHITPLPPPYVSPQFQRAVVQGGGEMSRVLVRIGDGKAAATNKLWDFMHVNADTVHNHQTLHADVPMSAGGGAPAAGGARGSGATASTNTGVGVAPGAGGAAGSGAVEDDLRAQLARAKSLNDDMWRHVVRVTMGP</sequence>
<dbReference type="InterPro" id="IPR036322">
    <property type="entry name" value="WD40_repeat_dom_sf"/>
</dbReference>
<dbReference type="PANTHER" id="PTHR18763:SF0">
    <property type="entry name" value="WD REPEAT-CONTAINING PROTEIN 18"/>
    <property type="match status" value="1"/>
</dbReference>
<dbReference type="PANTHER" id="PTHR18763">
    <property type="entry name" value="WD-REPEAT PROTEIN 18"/>
    <property type="match status" value="1"/>
</dbReference>
<gene>
    <name evidence="6" type="primary">IPI3</name>
    <name evidence="6" type="ORF">MCUN1_001181</name>
</gene>
<keyword evidence="2 4" id="KW-0853">WD repeat</keyword>
<dbReference type="PROSITE" id="PS50294">
    <property type="entry name" value="WD_REPEATS_REGION"/>
    <property type="match status" value="1"/>
</dbReference>
<evidence type="ECO:0000256" key="1">
    <source>
        <dbReference type="ARBA" id="ARBA00010143"/>
    </source>
</evidence>
<evidence type="ECO:0000313" key="7">
    <source>
        <dbReference type="Proteomes" id="UP001219933"/>
    </source>
</evidence>
<dbReference type="Proteomes" id="UP001219933">
    <property type="component" value="Chromosome 2"/>
</dbReference>
<dbReference type="InterPro" id="IPR001680">
    <property type="entry name" value="WD40_rpt"/>
</dbReference>
<dbReference type="EMBL" id="CP119878">
    <property type="protein sequence ID" value="WFD34342.1"/>
    <property type="molecule type" value="Genomic_DNA"/>
</dbReference>
<evidence type="ECO:0000256" key="5">
    <source>
        <dbReference type="RuleBase" id="RU369067"/>
    </source>
</evidence>
<feature type="repeat" description="WD" evidence="4">
    <location>
        <begin position="112"/>
        <end position="141"/>
    </location>
</feature>
<dbReference type="InterPro" id="IPR045227">
    <property type="entry name" value="WDR18/Ipi3/RID3"/>
</dbReference>
<comment type="subunit">
    <text evidence="5">Component of the RIX1 complex, composed of IPI1, RIX1/IPI2 and IPI3 in a 1:2:2 stoichiometry. The complex interacts (via RIX1) with MDN1 (via its hexameric AAA ATPase ring) and the pre-60S ribosome particles.</text>
</comment>
<dbReference type="PROSITE" id="PS50082">
    <property type="entry name" value="WD_REPEATS_2"/>
    <property type="match status" value="3"/>
</dbReference>
<evidence type="ECO:0000313" key="6">
    <source>
        <dbReference type="EMBL" id="WFD34342.1"/>
    </source>
</evidence>
<dbReference type="Gene3D" id="2.130.10.10">
    <property type="entry name" value="YVTN repeat-like/Quinoprotein amine dehydrogenase"/>
    <property type="match status" value="2"/>
</dbReference>
<evidence type="ECO:0000256" key="4">
    <source>
        <dbReference type="PROSITE-ProRule" id="PRU00221"/>
    </source>
</evidence>
<dbReference type="AlphaFoldDB" id="A0AAF0EX28"/>
<accession>A0AAF0EX28</accession>
<dbReference type="GO" id="GO:0006364">
    <property type="term" value="P:rRNA processing"/>
    <property type="evidence" value="ECO:0007669"/>
    <property type="project" value="UniProtKB-UniRule"/>
</dbReference>
<keyword evidence="5" id="KW-0698">rRNA processing</keyword>
<keyword evidence="3" id="KW-0677">Repeat</keyword>
<dbReference type="GO" id="GO:0005656">
    <property type="term" value="C:nuclear pre-replicative complex"/>
    <property type="evidence" value="ECO:0007669"/>
    <property type="project" value="TreeGrafter"/>
</dbReference>
<evidence type="ECO:0000256" key="2">
    <source>
        <dbReference type="ARBA" id="ARBA00022574"/>
    </source>
</evidence>
<dbReference type="InterPro" id="IPR019775">
    <property type="entry name" value="WD40_repeat_CS"/>
</dbReference>
<dbReference type="GO" id="GO:0006261">
    <property type="term" value="P:DNA-templated DNA replication"/>
    <property type="evidence" value="ECO:0007669"/>
    <property type="project" value="TreeGrafter"/>
</dbReference>
<dbReference type="SMART" id="SM00320">
    <property type="entry name" value="WD40"/>
    <property type="match status" value="4"/>
</dbReference>
<keyword evidence="5" id="KW-0539">Nucleus</keyword>
<comment type="subcellular location">
    <subcellularLocation>
        <location evidence="5">Nucleus</location>
    </subcellularLocation>
</comment>
<comment type="function">
    <text evidence="5">Component of the RIX1 complex required for processing of ITS2 sequences from 35S pre-rRNA.</text>
</comment>
<reference evidence="6" key="1">
    <citation type="submission" date="2023-03" db="EMBL/GenBank/DDBJ databases">
        <title>Mating type loci evolution in Malassezia.</title>
        <authorList>
            <person name="Coelho M.A."/>
        </authorList>
    </citation>
    <scope>NUCLEOTIDE SEQUENCE</scope>
    <source>
        <strain evidence="6">CBS 11721</strain>
    </source>
</reference>